<feature type="region of interest" description="Disordered" evidence="2">
    <location>
        <begin position="811"/>
        <end position="830"/>
    </location>
</feature>
<sequence length="1095" mass="121827">MAAKLLHSLADDNPDLQKQIGCMTGIFQLFDRHHVITNRRLSQRKLPPGDSHLNNGSSERESFNVYHRAMAAEMNLNKSLNEKQRISTESSRPSFSSSCSSSLSSLDCNKTAQPEESSFDRIIFPEIPSRDAVLTQPCTSPHLGQQSLDLQDVVTDSMYREARGLSVKTSTKEEAVAHAVKHKDSPRPLQLSKYVDRSYGIGNKGKQNSPVDLKESLRVLAKLQEAPWYYNETRERPRSLHELKDGSSNKISKGAPRFSFDEREMNRFSFESRDTIKSNLKLKELPRLSLDSREFSMRGSKSDSKSSFTSKDLQNGVNSNDKVYNIKQSLGTKKRPPNVVAKLMGLEALPDSASTSSSQSDLIKSFPVDHNDSFSTSSKGNDLKMEIRIPKSPRCSSKELISPRQKNPDLIMKPISRLPIESAPWKQPKGSQASQKLAKISAEIPNPFLTVYSEIEKRLKDMEFNQSGKDLRALRQILEAMQTKGLLKTRKEERGTNFGIQREYGPNCSSPSQRPRLLGQRNQQSSHLSTSTTTGFGSLRTYESPIVIMKPAKLVEKSCIHASSVIPIDSLSGLHKIPNSGHADGKNRSANNRTAKDQSPEISHRDSAAKCSDKKASVRNRSTQSGTRPQQLPKENTTSSVKSSGSVSPRLQQKKLELEKQSRPPTPPSDSNRSRRQSSRMSTESGSLGRKNRLKAHKLPQSDDQLSQISNESSQQGDDVSLQSDSTVIFDSETDVEVTSAEQSTEINGSQSPSTKAGNHLVFGFKQKKPNSRLEDGTLAEFAVDTPEHPSPISVLDASVYRDDTLSPVKQIPNVAKGDGAEDSKDQQSENQWNLADNFLSKNVGSGLSSEISRKKLQNIESLVQKLRRLNSTHDEASTDYIASLCENTNPDHRYISEILLASGLLLRDLGSGMTTFQLHSSGHPLNPELFFVLEQTKASTLLSKKESSLGKSSHSKPHPERFHRKLIFDAVNEMIVKKLALAVPSPEPRLKSDKLAKKALSAQKLLKELCSDIEQLQSKKSECRLEEEEDGLKGILWNDVMHRSESWIDFHSEVSGIVLDVERSIFKDLVDEIVMGEAAGLRTKPSRRRQLSAK</sequence>
<proteinExistence type="predicted"/>
<feature type="compositionally biased region" description="Basic and acidic residues" evidence="2">
    <location>
        <begin position="594"/>
        <end position="616"/>
    </location>
</feature>
<feature type="region of interest" description="Disordered" evidence="2">
    <location>
        <begin position="488"/>
        <end position="536"/>
    </location>
</feature>
<name>A0ABQ9KJI2_HEVBR</name>
<protein>
    <recommendedName>
        <fullName evidence="7">DUF4378 domain-containing protein</fullName>
    </recommendedName>
</protein>
<feature type="compositionally biased region" description="Low complexity" evidence="2">
    <location>
        <begin position="87"/>
        <end position="105"/>
    </location>
</feature>
<feature type="compositionally biased region" description="Basic and acidic residues" evidence="2">
    <location>
        <begin position="294"/>
        <end position="304"/>
    </location>
</feature>
<evidence type="ECO:0008006" key="7">
    <source>
        <dbReference type="Google" id="ProtNLM"/>
    </source>
</evidence>
<comment type="caution">
    <text evidence="5">The sequence shown here is derived from an EMBL/GenBank/DDBJ whole genome shotgun (WGS) entry which is preliminary data.</text>
</comment>
<feature type="domain" description="DUF4378" evidence="3">
    <location>
        <begin position="892"/>
        <end position="1073"/>
    </location>
</feature>
<dbReference type="EMBL" id="JARPOI010000017">
    <property type="protein sequence ID" value="KAJ9140559.1"/>
    <property type="molecule type" value="Genomic_DNA"/>
</dbReference>
<keyword evidence="1" id="KW-0175">Coiled coil</keyword>
<feature type="domain" description="DUF3741" evidence="4">
    <location>
        <begin position="334"/>
        <end position="353"/>
    </location>
</feature>
<feature type="region of interest" description="Disordered" evidence="2">
    <location>
        <begin position="82"/>
        <end position="107"/>
    </location>
</feature>
<feature type="compositionally biased region" description="Low complexity" evidence="2">
    <location>
        <begin position="525"/>
        <end position="536"/>
    </location>
</feature>
<evidence type="ECO:0000313" key="6">
    <source>
        <dbReference type="Proteomes" id="UP001174677"/>
    </source>
</evidence>
<evidence type="ECO:0000259" key="4">
    <source>
        <dbReference type="Pfam" id="PF14383"/>
    </source>
</evidence>
<evidence type="ECO:0000256" key="1">
    <source>
        <dbReference type="SAM" id="Coils"/>
    </source>
</evidence>
<dbReference type="Pfam" id="PF14383">
    <property type="entry name" value="VARLMGL"/>
    <property type="match status" value="1"/>
</dbReference>
<dbReference type="Proteomes" id="UP001174677">
    <property type="component" value="Chromosome 17"/>
</dbReference>
<evidence type="ECO:0000259" key="3">
    <source>
        <dbReference type="Pfam" id="PF14309"/>
    </source>
</evidence>
<feature type="compositionally biased region" description="Low complexity" evidence="2">
    <location>
        <begin position="639"/>
        <end position="648"/>
    </location>
</feature>
<evidence type="ECO:0000256" key="2">
    <source>
        <dbReference type="SAM" id="MobiDB-lite"/>
    </source>
</evidence>
<dbReference type="PANTHER" id="PTHR31680:SF4">
    <property type="entry name" value="LONGIFOLIA PROTEIN"/>
    <property type="match status" value="1"/>
</dbReference>
<dbReference type="InterPro" id="IPR033334">
    <property type="entry name" value="LNG1/2"/>
</dbReference>
<dbReference type="Pfam" id="PF14309">
    <property type="entry name" value="DUF4378"/>
    <property type="match status" value="1"/>
</dbReference>
<feature type="compositionally biased region" description="Basic and acidic residues" evidence="2">
    <location>
        <begin position="819"/>
        <end position="828"/>
    </location>
</feature>
<feature type="coiled-coil region" evidence="1">
    <location>
        <begin position="1000"/>
        <end position="1027"/>
    </location>
</feature>
<feature type="compositionally biased region" description="Polar residues" evidence="2">
    <location>
        <begin position="740"/>
        <end position="757"/>
    </location>
</feature>
<dbReference type="InterPro" id="IPR025486">
    <property type="entry name" value="DUF4378"/>
</dbReference>
<feature type="compositionally biased region" description="Polar residues" evidence="2">
    <location>
        <begin position="619"/>
        <end position="638"/>
    </location>
</feature>
<gene>
    <name evidence="5" type="ORF">P3X46_031192</name>
</gene>
<organism evidence="5 6">
    <name type="scientific">Hevea brasiliensis</name>
    <name type="common">Para rubber tree</name>
    <name type="synonym">Siphonia brasiliensis</name>
    <dbReference type="NCBI Taxonomy" id="3981"/>
    <lineage>
        <taxon>Eukaryota</taxon>
        <taxon>Viridiplantae</taxon>
        <taxon>Streptophyta</taxon>
        <taxon>Embryophyta</taxon>
        <taxon>Tracheophyta</taxon>
        <taxon>Spermatophyta</taxon>
        <taxon>Magnoliopsida</taxon>
        <taxon>eudicotyledons</taxon>
        <taxon>Gunneridae</taxon>
        <taxon>Pentapetalae</taxon>
        <taxon>rosids</taxon>
        <taxon>fabids</taxon>
        <taxon>Malpighiales</taxon>
        <taxon>Euphorbiaceae</taxon>
        <taxon>Crotonoideae</taxon>
        <taxon>Micrandreae</taxon>
        <taxon>Hevea</taxon>
    </lineage>
</organism>
<feature type="compositionally biased region" description="Polar residues" evidence="2">
    <location>
        <begin position="702"/>
        <end position="729"/>
    </location>
</feature>
<feature type="region of interest" description="Disordered" evidence="2">
    <location>
        <begin position="571"/>
        <end position="758"/>
    </location>
</feature>
<evidence type="ECO:0000313" key="5">
    <source>
        <dbReference type="EMBL" id="KAJ9140559.1"/>
    </source>
</evidence>
<dbReference type="PANTHER" id="PTHR31680">
    <property type="entry name" value="LONGIFOLIA PROTEIN"/>
    <property type="match status" value="1"/>
</dbReference>
<dbReference type="InterPro" id="IPR032795">
    <property type="entry name" value="DUF3741-assoc"/>
</dbReference>
<reference evidence="5" key="1">
    <citation type="journal article" date="2023" name="Plant Biotechnol. J.">
        <title>Chromosome-level wild Hevea brasiliensis genome provides new tools for genomic-assisted breeding and valuable loci to elevate rubber yield.</title>
        <authorList>
            <person name="Cheng H."/>
            <person name="Song X."/>
            <person name="Hu Y."/>
            <person name="Wu T."/>
            <person name="Yang Q."/>
            <person name="An Z."/>
            <person name="Feng S."/>
            <person name="Deng Z."/>
            <person name="Wu W."/>
            <person name="Zeng X."/>
            <person name="Tu M."/>
            <person name="Wang X."/>
            <person name="Huang H."/>
        </authorList>
    </citation>
    <scope>NUCLEOTIDE SEQUENCE</scope>
    <source>
        <strain evidence="5">MT/VB/25A 57/8</strain>
    </source>
</reference>
<feature type="region of interest" description="Disordered" evidence="2">
    <location>
        <begin position="294"/>
        <end position="318"/>
    </location>
</feature>
<accession>A0ABQ9KJI2</accession>
<keyword evidence="6" id="KW-1185">Reference proteome</keyword>